<dbReference type="STRING" id="466.Lmac_0849"/>
<name>A0A0W0WBD0_9GAMM</name>
<gene>
    <name evidence="1" type="ORF">Lmac_0849</name>
</gene>
<dbReference type="EMBL" id="LNYL01000022">
    <property type="protein sequence ID" value="KTD29674.1"/>
    <property type="molecule type" value="Genomic_DNA"/>
</dbReference>
<protein>
    <submittedName>
        <fullName evidence="1">Uncharacterized protein</fullName>
    </submittedName>
</protein>
<reference evidence="1 2" key="1">
    <citation type="submission" date="2015-11" db="EMBL/GenBank/DDBJ databases">
        <title>Genomic analysis of 38 Legionella species identifies large and diverse effector repertoires.</title>
        <authorList>
            <person name="Burstein D."/>
            <person name="Amaro F."/>
            <person name="Zusman T."/>
            <person name="Lifshitz Z."/>
            <person name="Cohen O."/>
            <person name="Gilbert J.A."/>
            <person name="Pupko T."/>
            <person name="Shuman H.A."/>
            <person name="Segal G."/>
        </authorList>
    </citation>
    <scope>NUCLEOTIDE SEQUENCE [LARGE SCALE GENOMIC DNA]</scope>
    <source>
        <strain evidence="1 2">PX-1-G2-E2</strain>
    </source>
</reference>
<dbReference type="PATRIC" id="fig|466.6.peg.906"/>
<dbReference type="RefSeq" id="WP_058451660.1">
    <property type="nucleotide sequence ID" value="NZ_CAAAIB010000015.1"/>
</dbReference>
<dbReference type="AlphaFoldDB" id="A0A0W0WBD0"/>
<sequence>MSISTPIVNARQYYINGLKLGYYDGTHVVVTAGKCSNSTNENDISVGLPLNVAATQTGTEPVADGTGTVLINAAANGVAGLDTGALANNTFYAVYAIGDSYGINDGSAVISANLTQPLLPAGYDMYFRIAYVKTNGSAQFLAFRQDGCGLDRWMWYDASIPTSVTAGSSATYAPVDASAALPSPAPTMVNWACVFTPTAAGNKLVLTPGLSTSTNGYAQASGAVAAVAETVNLVCPTDGVLTQAIEYKVTGSAVAINVQAYLDQLALIIAQ</sequence>
<organism evidence="1 2">
    <name type="scientific">Legionella maceachernii</name>
    <dbReference type="NCBI Taxonomy" id="466"/>
    <lineage>
        <taxon>Bacteria</taxon>
        <taxon>Pseudomonadati</taxon>
        <taxon>Pseudomonadota</taxon>
        <taxon>Gammaproteobacteria</taxon>
        <taxon>Legionellales</taxon>
        <taxon>Legionellaceae</taxon>
        <taxon>Legionella</taxon>
    </lineage>
</organism>
<evidence type="ECO:0000313" key="1">
    <source>
        <dbReference type="EMBL" id="KTD29674.1"/>
    </source>
</evidence>
<comment type="caution">
    <text evidence="1">The sequence shown here is derived from an EMBL/GenBank/DDBJ whole genome shotgun (WGS) entry which is preliminary data.</text>
</comment>
<keyword evidence="2" id="KW-1185">Reference proteome</keyword>
<dbReference type="Proteomes" id="UP000054908">
    <property type="component" value="Unassembled WGS sequence"/>
</dbReference>
<evidence type="ECO:0000313" key="2">
    <source>
        <dbReference type="Proteomes" id="UP000054908"/>
    </source>
</evidence>
<proteinExistence type="predicted"/>
<accession>A0A0W0WBD0</accession>